<dbReference type="InterPro" id="IPR051262">
    <property type="entry name" value="SMP-30/CGR1_Lactonase"/>
</dbReference>
<feature type="chain" id="PRO_5037840304" evidence="2">
    <location>
        <begin position="23"/>
        <end position="297"/>
    </location>
</feature>
<dbReference type="PANTHER" id="PTHR47572">
    <property type="entry name" value="LIPOPROTEIN-RELATED"/>
    <property type="match status" value="1"/>
</dbReference>
<sequence>MRNYLTLMAALALGLASCTSTKSTLYSPEAQPNLLSDQFSFTEGPAVAPNGDVYFTDQPNNRIYLWEADTDQVEVFMENAGRSNGLFFDDNGVLYACADEKFELWKISADKEVTVVEAGFEGQDFNGPNDLWIDDKGGIYFTDPYYQRDYWTRQEMDMEAQRAYYRDPLDGKVRIVADHYVRPNGIVGTPDGKTLYITDIGDKKTYKYAIQKNGDLSDPELFVSMGSDGMTLDERGNLYLTGNGVTIFNPKGEQIGHIAIPERWTANITFGGKDRKTLFITASKSVYTLKMNVAGAK</sequence>
<dbReference type="GO" id="GO:0016787">
    <property type="term" value="F:hydrolase activity"/>
    <property type="evidence" value="ECO:0007669"/>
    <property type="project" value="UniProtKB-KW"/>
</dbReference>
<evidence type="ECO:0000256" key="1">
    <source>
        <dbReference type="ARBA" id="ARBA00022801"/>
    </source>
</evidence>
<feature type="signal peptide" evidence="2">
    <location>
        <begin position="1"/>
        <end position="22"/>
    </location>
</feature>
<proteinExistence type="predicted"/>
<keyword evidence="1" id="KW-0378">Hydrolase</keyword>
<dbReference type="EMBL" id="BMWX01000006">
    <property type="protein sequence ID" value="GGZ36096.1"/>
    <property type="molecule type" value="Genomic_DNA"/>
</dbReference>
<dbReference type="Pfam" id="PF08450">
    <property type="entry name" value="SGL"/>
    <property type="match status" value="1"/>
</dbReference>
<protein>
    <submittedName>
        <fullName evidence="4">Gluconolactonase</fullName>
    </submittedName>
</protein>
<comment type="caution">
    <text evidence="4">The sequence shown here is derived from an EMBL/GenBank/DDBJ whole genome shotgun (WGS) entry which is preliminary data.</text>
</comment>
<dbReference type="Proteomes" id="UP000619457">
    <property type="component" value="Unassembled WGS sequence"/>
</dbReference>
<dbReference type="Gene3D" id="2.120.10.30">
    <property type="entry name" value="TolB, C-terminal domain"/>
    <property type="match status" value="1"/>
</dbReference>
<dbReference type="PANTHER" id="PTHR47572:SF4">
    <property type="entry name" value="LACTONASE DRP35"/>
    <property type="match status" value="1"/>
</dbReference>
<gene>
    <name evidence="4" type="ORF">GCM10007049_31770</name>
</gene>
<dbReference type="PROSITE" id="PS51257">
    <property type="entry name" value="PROKAR_LIPOPROTEIN"/>
    <property type="match status" value="1"/>
</dbReference>
<name>A0A918Q728_9BACT</name>
<keyword evidence="5" id="KW-1185">Reference proteome</keyword>
<accession>A0A918Q728</accession>
<dbReference type="InterPro" id="IPR013658">
    <property type="entry name" value="SGL"/>
</dbReference>
<evidence type="ECO:0000313" key="4">
    <source>
        <dbReference type="EMBL" id="GGZ36096.1"/>
    </source>
</evidence>
<reference evidence="4" key="1">
    <citation type="journal article" date="2014" name="Int. J. Syst. Evol. Microbiol.">
        <title>Complete genome sequence of Corynebacterium casei LMG S-19264T (=DSM 44701T), isolated from a smear-ripened cheese.</title>
        <authorList>
            <consortium name="US DOE Joint Genome Institute (JGI-PGF)"/>
            <person name="Walter F."/>
            <person name="Albersmeier A."/>
            <person name="Kalinowski J."/>
            <person name="Ruckert C."/>
        </authorList>
    </citation>
    <scope>NUCLEOTIDE SEQUENCE</scope>
    <source>
        <strain evidence="4">KCTC 12368</strain>
    </source>
</reference>
<dbReference type="AlphaFoldDB" id="A0A918Q728"/>
<organism evidence="4 5">
    <name type="scientific">Echinicola pacifica</name>
    <dbReference type="NCBI Taxonomy" id="346377"/>
    <lineage>
        <taxon>Bacteria</taxon>
        <taxon>Pseudomonadati</taxon>
        <taxon>Bacteroidota</taxon>
        <taxon>Cytophagia</taxon>
        <taxon>Cytophagales</taxon>
        <taxon>Cyclobacteriaceae</taxon>
        <taxon>Echinicola</taxon>
    </lineage>
</organism>
<keyword evidence="2" id="KW-0732">Signal</keyword>
<dbReference type="SUPFAM" id="SSF63829">
    <property type="entry name" value="Calcium-dependent phosphotriesterase"/>
    <property type="match status" value="1"/>
</dbReference>
<evidence type="ECO:0000313" key="5">
    <source>
        <dbReference type="Proteomes" id="UP000619457"/>
    </source>
</evidence>
<evidence type="ECO:0000259" key="3">
    <source>
        <dbReference type="Pfam" id="PF08450"/>
    </source>
</evidence>
<reference evidence="4" key="2">
    <citation type="submission" date="2020-09" db="EMBL/GenBank/DDBJ databases">
        <authorList>
            <person name="Sun Q."/>
            <person name="Kim S."/>
        </authorList>
    </citation>
    <scope>NUCLEOTIDE SEQUENCE</scope>
    <source>
        <strain evidence="4">KCTC 12368</strain>
    </source>
</reference>
<dbReference type="InterPro" id="IPR011042">
    <property type="entry name" value="6-blade_b-propeller_TolB-like"/>
</dbReference>
<evidence type="ECO:0000256" key="2">
    <source>
        <dbReference type="SAM" id="SignalP"/>
    </source>
</evidence>
<feature type="domain" description="SMP-30/Gluconolactonase/LRE-like region" evidence="3">
    <location>
        <begin position="41"/>
        <end position="283"/>
    </location>
</feature>
<dbReference type="RefSeq" id="WP_018475558.1">
    <property type="nucleotide sequence ID" value="NZ_BMWX01000006.1"/>
</dbReference>